<feature type="transmembrane region" description="Helical" evidence="8">
    <location>
        <begin position="101"/>
        <end position="123"/>
    </location>
</feature>
<evidence type="ECO:0000313" key="10">
    <source>
        <dbReference type="EMBL" id="RZV39670.1"/>
    </source>
</evidence>
<name>A0A520XET2_9DELT</name>
<feature type="domain" description="Major facilitator superfamily (MFS) profile" evidence="9">
    <location>
        <begin position="10"/>
        <end position="509"/>
    </location>
</feature>
<dbReference type="InterPro" id="IPR020846">
    <property type="entry name" value="MFS_dom"/>
</dbReference>
<organism evidence="10 11">
    <name type="scientific">Candidatus Acidulodesulfobacterium acidiphilum</name>
    <dbReference type="NCBI Taxonomy" id="2597224"/>
    <lineage>
        <taxon>Bacteria</taxon>
        <taxon>Deltaproteobacteria</taxon>
        <taxon>Candidatus Acidulodesulfobacterales</taxon>
        <taxon>Candidatus Acidulodesulfobacterium</taxon>
    </lineage>
</organism>
<feature type="transmembrane region" description="Helical" evidence="8">
    <location>
        <begin position="9"/>
        <end position="36"/>
    </location>
</feature>
<dbReference type="InterPro" id="IPR011701">
    <property type="entry name" value="MFS"/>
</dbReference>
<dbReference type="InterPro" id="IPR004638">
    <property type="entry name" value="EmrB-like"/>
</dbReference>
<protein>
    <submittedName>
        <fullName evidence="10">DHA2 family efflux MFS transporter permease subunit</fullName>
    </submittedName>
</protein>
<dbReference type="NCBIfam" id="TIGR00711">
    <property type="entry name" value="efflux_EmrB"/>
    <property type="match status" value="1"/>
</dbReference>
<evidence type="ECO:0000256" key="8">
    <source>
        <dbReference type="SAM" id="Phobius"/>
    </source>
</evidence>
<evidence type="ECO:0000256" key="6">
    <source>
        <dbReference type="ARBA" id="ARBA00022989"/>
    </source>
</evidence>
<feature type="transmembrane region" description="Helical" evidence="8">
    <location>
        <begin position="355"/>
        <end position="373"/>
    </location>
</feature>
<dbReference type="Gene3D" id="1.20.1250.20">
    <property type="entry name" value="MFS general substrate transporter like domains"/>
    <property type="match status" value="2"/>
</dbReference>
<dbReference type="GO" id="GO:0022857">
    <property type="term" value="F:transmembrane transporter activity"/>
    <property type="evidence" value="ECO:0007669"/>
    <property type="project" value="InterPro"/>
</dbReference>
<evidence type="ECO:0000256" key="2">
    <source>
        <dbReference type="ARBA" id="ARBA00008537"/>
    </source>
</evidence>
<keyword evidence="7 8" id="KW-0472">Membrane</keyword>
<feature type="transmembrane region" description="Helical" evidence="8">
    <location>
        <begin position="267"/>
        <end position="290"/>
    </location>
</feature>
<reference evidence="10 11" key="1">
    <citation type="submission" date="2019-01" db="EMBL/GenBank/DDBJ databases">
        <title>Insights into ecological role of a new deltaproteobacterial order Candidatus Sinidesulfobacterales (Sva0485) by metagenomics and metatranscriptomics.</title>
        <authorList>
            <person name="Tan S."/>
            <person name="Liu J."/>
            <person name="Fang Y."/>
            <person name="Hedlund B."/>
            <person name="Lian Z.-H."/>
            <person name="Huang L.-Y."/>
            <person name="Li J.-T."/>
            <person name="Huang L.-N."/>
            <person name="Li W.-J."/>
            <person name="Jiang H.-C."/>
            <person name="Dong H.-L."/>
            <person name="Shu W.-S."/>
        </authorList>
    </citation>
    <scope>NUCLEOTIDE SEQUENCE [LARGE SCALE GENOMIC DNA]</scope>
    <source>
        <strain evidence="10">AP4</strain>
    </source>
</reference>
<feature type="transmembrane region" description="Helical" evidence="8">
    <location>
        <begin position="48"/>
        <end position="68"/>
    </location>
</feature>
<dbReference type="InterPro" id="IPR036259">
    <property type="entry name" value="MFS_trans_sf"/>
</dbReference>
<feature type="transmembrane region" description="Helical" evidence="8">
    <location>
        <begin position="296"/>
        <end position="318"/>
    </location>
</feature>
<evidence type="ECO:0000313" key="11">
    <source>
        <dbReference type="Proteomes" id="UP000322454"/>
    </source>
</evidence>
<dbReference type="AlphaFoldDB" id="A0A520XET2"/>
<feature type="transmembrane region" description="Helical" evidence="8">
    <location>
        <begin position="195"/>
        <end position="216"/>
    </location>
</feature>
<dbReference type="PRINTS" id="PR01036">
    <property type="entry name" value="TCRTETB"/>
</dbReference>
<dbReference type="PANTHER" id="PTHR42718">
    <property type="entry name" value="MAJOR FACILITATOR SUPERFAMILY MULTIDRUG TRANSPORTER MFSC"/>
    <property type="match status" value="1"/>
</dbReference>
<dbReference type="PANTHER" id="PTHR42718:SF9">
    <property type="entry name" value="MAJOR FACILITATOR SUPERFAMILY MULTIDRUG TRANSPORTER MFSC"/>
    <property type="match status" value="1"/>
</dbReference>
<dbReference type="SUPFAM" id="SSF103473">
    <property type="entry name" value="MFS general substrate transporter"/>
    <property type="match status" value="1"/>
</dbReference>
<keyword evidence="3" id="KW-0813">Transport</keyword>
<dbReference type="PROSITE" id="PS50850">
    <property type="entry name" value="MFS"/>
    <property type="match status" value="1"/>
</dbReference>
<evidence type="ECO:0000256" key="4">
    <source>
        <dbReference type="ARBA" id="ARBA00022475"/>
    </source>
</evidence>
<feature type="transmembrane region" description="Helical" evidence="8">
    <location>
        <begin position="394"/>
        <end position="416"/>
    </location>
</feature>
<keyword evidence="4" id="KW-1003">Cell membrane</keyword>
<dbReference type="EMBL" id="SHMQ01000007">
    <property type="protein sequence ID" value="RZV39670.1"/>
    <property type="molecule type" value="Genomic_DNA"/>
</dbReference>
<feature type="transmembrane region" description="Helical" evidence="8">
    <location>
        <begin position="228"/>
        <end position="246"/>
    </location>
</feature>
<comment type="similarity">
    <text evidence="2">Belongs to the major facilitator superfamily. EmrB family.</text>
</comment>
<feature type="transmembrane region" description="Helical" evidence="8">
    <location>
        <begin position="75"/>
        <end position="95"/>
    </location>
</feature>
<evidence type="ECO:0000256" key="7">
    <source>
        <dbReference type="ARBA" id="ARBA00023136"/>
    </source>
</evidence>
<sequence length="510" mass="56372">MYSKEYKNLILLLLVAFFFMVMLDMSIVTIAIPKIMSSLGVNLEDVDWVMIAYNVATAIIIMPITFIIRKIGLKIPIVLSIIFFTISSVACGFATSINMLITFRVIQGLSGGGIAPLGLALMGKVFEPHERGRAMGIWGIGAMAAPAIGPTLGGWITDHLTWRWVFFVNAPIAVITLIGILIIMEDDHKGINFKANFDFLGFAFFAIAIAFMLVAFNEGQNKGWDSSYIHICEILSAAGFFMFFLFEPFISRPLIDFKIFKNYNFTLITSINAVRAIALFGSLFIMPVFLENIMDYTPYMTGLIMMPSAIAVALSAPVFGKMADKWGPKYFIVFGMLTTAISLFLYWNLSTQSSLYDIIYPSIIRGIGLGMLYSPIMSAGLNSVKKDQIPEASGLLPITMRLASGFGIAYFANYLATKKVYYLTRYGDKINYKNNTFIKMKSTFGSNGLFKANTAVIANSAKINPGMGFIDSVVKMFATVQSYDDVFVVAGVICLIGIIPALMLKNKIHR</sequence>
<gene>
    <name evidence="10" type="ORF">EVJ48_03945</name>
</gene>
<evidence type="ECO:0000256" key="5">
    <source>
        <dbReference type="ARBA" id="ARBA00022692"/>
    </source>
</evidence>
<dbReference type="Proteomes" id="UP000322454">
    <property type="component" value="Unassembled WGS sequence"/>
</dbReference>
<keyword evidence="5 8" id="KW-0812">Transmembrane</keyword>
<dbReference type="CDD" id="cd17503">
    <property type="entry name" value="MFS_LmrB_MDR_like"/>
    <property type="match status" value="1"/>
</dbReference>
<proteinExistence type="inferred from homology"/>
<feature type="transmembrane region" description="Helical" evidence="8">
    <location>
        <begin position="330"/>
        <end position="349"/>
    </location>
</feature>
<accession>A0A520XET2</accession>
<dbReference type="Pfam" id="PF07690">
    <property type="entry name" value="MFS_1"/>
    <property type="match status" value="1"/>
</dbReference>
<evidence type="ECO:0000259" key="9">
    <source>
        <dbReference type="PROSITE" id="PS50850"/>
    </source>
</evidence>
<feature type="transmembrane region" description="Helical" evidence="8">
    <location>
        <begin position="135"/>
        <end position="156"/>
    </location>
</feature>
<comment type="caution">
    <text evidence="10">The sequence shown here is derived from an EMBL/GenBank/DDBJ whole genome shotgun (WGS) entry which is preliminary data.</text>
</comment>
<feature type="transmembrane region" description="Helical" evidence="8">
    <location>
        <begin position="486"/>
        <end position="504"/>
    </location>
</feature>
<feature type="transmembrane region" description="Helical" evidence="8">
    <location>
        <begin position="162"/>
        <end position="183"/>
    </location>
</feature>
<keyword evidence="6 8" id="KW-1133">Transmembrane helix</keyword>
<comment type="subcellular location">
    <subcellularLocation>
        <location evidence="1">Cell membrane</location>
        <topology evidence="1">Multi-pass membrane protein</topology>
    </subcellularLocation>
</comment>
<dbReference type="GO" id="GO:0005886">
    <property type="term" value="C:plasma membrane"/>
    <property type="evidence" value="ECO:0007669"/>
    <property type="project" value="UniProtKB-SubCell"/>
</dbReference>
<evidence type="ECO:0000256" key="3">
    <source>
        <dbReference type="ARBA" id="ARBA00022448"/>
    </source>
</evidence>
<evidence type="ECO:0000256" key="1">
    <source>
        <dbReference type="ARBA" id="ARBA00004651"/>
    </source>
</evidence>